<gene>
    <name evidence="6" type="primary">rplW</name>
    <name evidence="7" type="ORF">AY555_00955</name>
</gene>
<keyword evidence="2 6" id="KW-0699">rRNA-binding</keyword>
<dbReference type="STRING" id="1549855.AY555_00955"/>
<dbReference type="AlphaFoldDB" id="A0A143DBS4"/>
<accession>A0A143DBS4</accession>
<dbReference type="OrthoDB" id="9793353at2"/>
<dbReference type="RefSeq" id="WP_066132233.1">
    <property type="nucleotide sequence ID" value="NZ_CP014525.1"/>
</dbReference>
<dbReference type="HAMAP" id="MF_01369_B">
    <property type="entry name" value="Ribosomal_uL23_B"/>
    <property type="match status" value="1"/>
</dbReference>
<dbReference type="Pfam" id="PF00276">
    <property type="entry name" value="Ribosomal_L23"/>
    <property type="match status" value="1"/>
</dbReference>
<sequence>MKCRAVKVSKERMYDIIKSPVITEKATMASEYGQVTFRVPLDASKPEIKASVEGVFGVKVRAVNVSITKGKLKRFRGTVGRRSDVKKAMVRLVEGQSIDVMTGV</sequence>
<comment type="function">
    <text evidence="6">One of the early assembly proteins it binds 23S rRNA. One of the proteins that surrounds the polypeptide exit tunnel on the outside of the ribosome. Forms the main docking site for trigger factor binding to the ribosome.</text>
</comment>
<dbReference type="GO" id="GO:0019843">
    <property type="term" value="F:rRNA binding"/>
    <property type="evidence" value="ECO:0007669"/>
    <property type="project" value="UniProtKB-UniRule"/>
</dbReference>
<dbReference type="KEGG" id="hjo:AY555_00955"/>
<dbReference type="EMBL" id="CP014525">
    <property type="protein sequence ID" value="AMW33980.1"/>
    <property type="molecule type" value="Genomic_DNA"/>
</dbReference>
<dbReference type="NCBIfam" id="NF004360">
    <property type="entry name" value="PRK05738.1-5"/>
    <property type="match status" value="1"/>
</dbReference>
<keyword evidence="3 6" id="KW-0694">RNA-binding</keyword>
<proteinExistence type="inferred from homology"/>
<dbReference type="SUPFAM" id="SSF54189">
    <property type="entry name" value="Ribosomal proteins S24e, L23 and L15e"/>
    <property type="match status" value="1"/>
</dbReference>
<comment type="similarity">
    <text evidence="1 6">Belongs to the universal ribosomal protein uL23 family.</text>
</comment>
<evidence type="ECO:0000256" key="1">
    <source>
        <dbReference type="ARBA" id="ARBA00006700"/>
    </source>
</evidence>
<dbReference type="InterPro" id="IPR012677">
    <property type="entry name" value="Nucleotide-bd_a/b_plait_sf"/>
</dbReference>
<dbReference type="FunFam" id="3.30.70.330:FF:000001">
    <property type="entry name" value="50S ribosomal protein L23"/>
    <property type="match status" value="1"/>
</dbReference>
<keyword evidence="8" id="KW-1185">Reference proteome</keyword>
<dbReference type="GO" id="GO:0006412">
    <property type="term" value="P:translation"/>
    <property type="evidence" value="ECO:0007669"/>
    <property type="project" value="UniProtKB-UniRule"/>
</dbReference>
<keyword evidence="5 6" id="KW-0687">Ribonucleoprotein</keyword>
<reference evidence="7 8" key="1">
    <citation type="submission" date="2016-02" db="EMBL/GenBank/DDBJ databases">
        <title>Complete Genome of H5569, the type strain of the newly described species Haematospirillium jordaniae.</title>
        <authorList>
            <person name="Nicholson A.C."/>
            <person name="Humrighouse B.W."/>
            <person name="Loparov V."/>
            <person name="McQuiston J.R."/>
        </authorList>
    </citation>
    <scope>NUCLEOTIDE SEQUENCE [LARGE SCALE GENOMIC DNA]</scope>
    <source>
        <strain evidence="7 8">H5569</strain>
    </source>
</reference>
<name>A0A143DBS4_9PROT</name>
<evidence type="ECO:0000256" key="6">
    <source>
        <dbReference type="HAMAP-Rule" id="MF_01369"/>
    </source>
</evidence>
<comment type="subunit">
    <text evidence="6">Part of the 50S ribosomal subunit. Contacts protein L29, and trigger factor when it is bound to the ribosome.</text>
</comment>
<protein>
    <recommendedName>
        <fullName evidence="6">Large ribosomal subunit protein uL23</fullName>
    </recommendedName>
</protein>
<evidence type="ECO:0000256" key="4">
    <source>
        <dbReference type="ARBA" id="ARBA00022980"/>
    </source>
</evidence>
<evidence type="ECO:0000256" key="3">
    <source>
        <dbReference type="ARBA" id="ARBA00022884"/>
    </source>
</evidence>
<dbReference type="NCBIfam" id="NF004363">
    <property type="entry name" value="PRK05738.2-4"/>
    <property type="match status" value="1"/>
</dbReference>
<evidence type="ECO:0000313" key="7">
    <source>
        <dbReference type="EMBL" id="AMW33980.1"/>
    </source>
</evidence>
<dbReference type="PANTHER" id="PTHR11620">
    <property type="entry name" value="60S RIBOSOMAL PROTEIN L23A"/>
    <property type="match status" value="1"/>
</dbReference>
<dbReference type="Gene3D" id="3.30.70.330">
    <property type="match status" value="1"/>
</dbReference>
<dbReference type="GO" id="GO:0005840">
    <property type="term" value="C:ribosome"/>
    <property type="evidence" value="ECO:0007669"/>
    <property type="project" value="UniProtKB-KW"/>
</dbReference>
<evidence type="ECO:0000313" key="8">
    <source>
        <dbReference type="Proteomes" id="UP000076066"/>
    </source>
</evidence>
<dbReference type="NCBIfam" id="NF004359">
    <property type="entry name" value="PRK05738.1-3"/>
    <property type="match status" value="1"/>
</dbReference>
<organism evidence="7 8">
    <name type="scientific">Haematospirillum jordaniae</name>
    <dbReference type="NCBI Taxonomy" id="1549855"/>
    <lineage>
        <taxon>Bacteria</taxon>
        <taxon>Pseudomonadati</taxon>
        <taxon>Pseudomonadota</taxon>
        <taxon>Alphaproteobacteria</taxon>
        <taxon>Rhodospirillales</taxon>
        <taxon>Novispirillaceae</taxon>
        <taxon>Haematospirillum</taxon>
    </lineage>
</organism>
<dbReference type="Proteomes" id="UP000076066">
    <property type="component" value="Chromosome"/>
</dbReference>
<dbReference type="InterPro" id="IPR013025">
    <property type="entry name" value="Ribosomal_uL23-like"/>
</dbReference>
<dbReference type="InterPro" id="IPR012678">
    <property type="entry name" value="Ribosomal_uL23/eL15/eS24_sf"/>
</dbReference>
<dbReference type="GO" id="GO:0003735">
    <property type="term" value="F:structural constituent of ribosome"/>
    <property type="evidence" value="ECO:0007669"/>
    <property type="project" value="InterPro"/>
</dbReference>
<evidence type="ECO:0000256" key="2">
    <source>
        <dbReference type="ARBA" id="ARBA00022730"/>
    </source>
</evidence>
<evidence type="ECO:0000256" key="5">
    <source>
        <dbReference type="ARBA" id="ARBA00023274"/>
    </source>
</evidence>
<dbReference type="GeneID" id="53315726"/>
<dbReference type="GO" id="GO:1990904">
    <property type="term" value="C:ribonucleoprotein complex"/>
    <property type="evidence" value="ECO:0007669"/>
    <property type="project" value="UniProtKB-KW"/>
</dbReference>
<keyword evidence="4 6" id="KW-0689">Ribosomal protein</keyword>